<proteinExistence type="predicted"/>
<dbReference type="AlphaFoldDB" id="A0ABC8JK70"/>
<evidence type="ECO:0000313" key="1">
    <source>
        <dbReference type="EMBL" id="CAH8330437.1"/>
    </source>
</evidence>
<name>A0ABC8JK70_ERUVS</name>
<dbReference type="EMBL" id="CAKOAT010114599">
    <property type="protein sequence ID" value="CAH8330437.1"/>
    <property type="molecule type" value="Genomic_DNA"/>
</dbReference>
<comment type="caution">
    <text evidence="1">The sequence shown here is derived from an EMBL/GenBank/DDBJ whole genome shotgun (WGS) entry which is preliminary data.</text>
</comment>
<sequence>KPNSQPSIFELTVFVMSSSSSSSLSHTFSGRHTYGIPTSCWCGANLTTFGAKTKENLFRRFYRCEIWLQLSTTRNLEQHAKQIDETLHQIKILLDSKTNSCGSKDNDTIASPPMSSSVNSLTNIAVAAIAVGTMIWIYTRIN</sequence>
<accession>A0ABC8JK70</accession>
<keyword evidence="2" id="KW-1185">Reference proteome</keyword>
<organism evidence="1 2">
    <name type="scientific">Eruca vesicaria subsp. sativa</name>
    <name type="common">Garden rocket</name>
    <name type="synonym">Eruca sativa</name>
    <dbReference type="NCBI Taxonomy" id="29727"/>
    <lineage>
        <taxon>Eukaryota</taxon>
        <taxon>Viridiplantae</taxon>
        <taxon>Streptophyta</taxon>
        <taxon>Embryophyta</taxon>
        <taxon>Tracheophyta</taxon>
        <taxon>Spermatophyta</taxon>
        <taxon>Magnoliopsida</taxon>
        <taxon>eudicotyledons</taxon>
        <taxon>Gunneridae</taxon>
        <taxon>Pentapetalae</taxon>
        <taxon>rosids</taxon>
        <taxon>malvids</taxon>
        <taxon>Brassicales</taxon>
        <taxon>Brassicaceae</taxon>
        <taxon>Brassiceae</taxon>
        <taxon>Eruca</taxon>
    </lineage>
</organism>
<dbReference type="Proteomes" id="UP001642260">
    <property type="component" value="Unassembled WGS sequence"/>
</dbReference>
<reference evidence="1 2" key="1">
    <citation type="submission" date="2022-03" db="EMBL/GenBank/DDBJ databases">
        <authorList>
            <person name="Macdonald S."/>
            <person name="Ahmed S."/>
            <person name="Newling K."/>
        </authorList>
    </citation>
    <scope>NUCLEOTIDE SEQUENCE [LARGE SCALE GENOMIC DNA]</scope>
</reference>
<evidence type="ECO:0000313" key="2">
    <source>
        <dbReference type="Proteomes" id="UP001642260"/>
    </source>
</evidence>
<feature type="non-terminal residue" evidence="1">
    <location>
        <position position="1"/>
    </location>
</feature>
<gene>
    <name evidence="1" type="ORF">ERUC_LOCUS12114</name>
</gene>
<protein>
    <submittedName>
        <fullName evidence="1">Uncharacterized protein</fullName>
    </submittedName>
</protein>